<protein>
    <submittedName>
        <fullName evidence="1">Uncharacterized protein</fullName>
    </submittedName>
</protein>
<dbReference type="EMBL" id="JAGSMN010000976">
    <property type="protein sequence ID" value="MBR7677547.1"/>
    <property type="molecule type" value="Genomic_DNA"/>
</dbReference>
<reference evidence="1" key="1">
    <citation type="submission" date="2021-04" db="EMBL/GenBank/DDBJ databases">
        <title>Sequencing of actinobacteria type strains.</title>
        <authorList>
            <person name="Nguyen G.-S."/>
            <person name="Wentzel A."/>
        </authorList>
    </citation>
    <scope>NUCLEOTIDE SEQUENCE</scope>
    <source>
        <strain evidence="1">DSM 42095</strain>
    </source>
</reference>
<dbReference type="AlphaFoldDB" id="A0A8T4J5I0"/>
<proteinExistence type="predicted"/>
<evidence type="ECO:0000313" key="1">
    <source>
        <dbReference type="EMBL" id="MBR7677547.1"/>
    </source>
</evidence>
<accession>A0A8T4J5I0</accession>
<name>A0A8T4J5I0_9ACTN</name>
<organism evidence="1 2">
    <name type="scientific">Streptomyces daliensis</name>
    <dbReference type="NCBI Taxonomy" id="299421"/>
    <lineage>
        <taxon>Bacteria</taxon>
        <taxon>Bacillati</taxon>
        <taxon>Actinomycetota</taxon>
        <taxon>Actinomycetes</taxon>
        <taxon>Kitasatosporales</taxon>
        <taxon>Streptomycetaceae</taxon>
        <taxon>Streptomyces</taxon>
    </lineage>
</organism>
<comment type="caution">
    <text evidence="1">The sequence shown here is derived from an EMBL/GenBank/DDBJ whole genome shotgun (WGS) entry which is preliminary data.</text>
</comment>
<dbReference type="Proteomes" id="UP000675554">
    <property type="component" value="Unassembled WGS sequence"/>
</dbReference>
<sequence>MGYTCAMRECLIQAPRAVFPVAVTARPVIVSELAAKAADTEASKPGCRALHGHG</sequence>
<gene>
    <name evidence="1" type="ORF">KDA82_32075</name>
</gene>
<keyword evidence="2" id="KW-1185">Reference proteome</keyword>
<evidence type="ECO:0000313" key="2">
    <source>
        <dbReference type="Proteomes" id="UP000675554"/>
    </source>
</evidence>